<evidence type="ECO:0000256" key="1">
    <source>
        <dbReference type="ARBA" id="ARBA00004071"/>
    </source>
</evidence>
<dbReference type="RefSeq" id="WP_189257904.1">
    <property type="nucleotide sequence ID" value="NZ_BMRE01000042.1"/>
</dbReference>
<dbReference type="PRINTS" id="PR00741">
    <property type="entry name" value="GLHYDRLASE29"/>
</dbReference>
<dbReference type="InterPro" id="IPR031919">
    <property type="entry name" value="Fucosidase_C"/>
</dbReference>
<dbReference type="EC" id="3.2.1.51" evidence="3"/>
<accession>A0ABQ2V3C0</accession>
<evidence type="ECO:0000256" key="6">
    <source>
        <dbReference type="ARBA" id="ARBA00023295"/>
    </source>
</evidence>
<dbReference type="SMART" id="SM00458">
    <property type="entry name" value="RICIN"/>
    <property type="match status" value="1"/>
</dbReference>
<dbReference type="InterPro" id="IPR013780">
    <property type="entry name" value="Glyco_hydro_b"/>
</dbReference>
<evidence type="ECO:0000313" key="9">
    <source>
        <dbReference type="EMBL" id="GGU67026.1"/>
    </source>
</evidence>
<dbReference type="Pfam" id="PF16757">
    <property type="entry name" value="Fucosidase_C"/>
    <property type="match status" value="1"/>
</dbReference>
<evidence type="ECO:0000256" key="5">
    <source>
        <dbReference type="ARBA" id="ARBA00022801"/>
    </source>
</evidence>
<dbReference type="Proteomes" id="UP000649573">
    <property type="component" value="Unassembled WGS sequence"/>
</dbReference>
<evidence type="ECO:0000259" key="8">
    <source>
        <dbReference type="SMART" id="SM00458"/>
    </source>
</evidence>
<dbReference type="InterPro" id="IPR017853">
    <property type="entry name" value="GH"/>
</dbReference>
<dbReference type="PANTHER" id="PTHR10030">
    <property type="entry name" value="ALPHA-L-FUCOSIDASE"/>
    <property type="match status" value="1"/>
</dbReference>
<evidence type="ECO:0000256" key="2">
    <source>
        <dbReference type="ARBA" id="ARBA00007951"/>
    </source>
</evidence>
<dbReference type="CDD" id="cd00161">
    <property type="entry name" value="beta-trefoil_Ricin-like"/>
    <property type="match status" value="1"/>
</dbReference>
<dbReference type="SUPFAM" id="SSF50370">
    <property type="entry name" value="Ricin B-like lectins"/>
    <property type="match status" value="1"/>
</dbReference>
<dbReference type="InterPro" id="IPR016286">
    <property type="entry name" value="FUC_metazoa-typ"/>
</dbReference>
<dbReference type="InterPro" id="IPR035992">
    <property type="entry name" value="Ricin_B-like_lectins"/>
</dbReference>
<reference evidence="10" key="1">
    <citation type="journal article" date="2019" name="Int. J. Syst. Evol. Microbiol.">
        <title>The Global Catalogue of Microorganisms (GCM) 10K type strain sequencing project: providing services to taxonomists for standard genome sequencing and annotation.</title>
        <authorList>
            <consortium name="The Broad Institute Genomics Platform"/>
            <consortium name="The Broad Institute Genome Sequencing Center for Infectious Disease"/>
            <person name="Wu L."/>
            <person name="Ma J."/>
        </authorList>
    </citation>
    <scope>NUCLEOTIDE SEQUENCE [LARGE SCALE GENOMIC DNA]</scope>
    <source>
        <strain evidence="10">JCM 3296</strain>
    </source>
</reference>
<keyword evidence="4 7" id="KW-0732">Signal</keyword>
<comment type="function">
    <text evidence="1">Alpha-L-fucosidase is responsible for hydrolyzing the alpha-1,6-linked fucose joined to the reducing-end N-acetylglucosamine of the carbohydrate moieties of glycoproteins.</text>
</comment>
<proteinExistence type="inferred from homology"/>
<sequence length="665" mass="71759">MSPVPRNRRAFLTALGAAGAATALSGTFDVLRSVPAGATIPGPASYSPTWASVDQHPPAPEWFQDAKFGIYFHWGVFSVPAYDNEWYPRNMYIAGSAANTHHKSVFGDPAAWPYHNFIDGARDKNGNHVQFAPKLRSAGGNFDPVEWAQLFADAGAKFAGPVAEHHDGFSMWNSAVNEWNSVAKGPRLDLVRLHADAIRAKGMKLMVAMHHAYNFTGFYEHVPTQSTTTLRKLYGQLGATAENQLWYDKLKEVIDNFQPDILWQDFNLSAVDEAQRLKFLAYYYNKAVAWDKEVVATYKDGFNTRGEVFDFERGGPAEIQNPYWLTDDSISSSSWCYTVGIGYYSLNAMLHSLIDRVSKNGNMVLNIAPMADGTIPADQRTILLGMGDYLRRFGESIYATRAWSAYGEGPTKMGGGSFTTPRAGTSTDIRFTRNKAGTVLYATVLGWPGSTLNITTLSSTRINLGTLTSVQLLGPGAGSYTNLPNRSQDGSGLHITMPSSGAPFAAPAYVVKLTFSGQIPALGAAPLPTGWARLSNVTTGLALDGGGSVAAGSVVKQWTWDGSPNLQWQLVDLGTGYHRLVNRTNGMVADSAGATANGAAAVQNTWNGGVNQQWRLNHVGGGRYQIINRGTGTALDGAGNATSGSTVVLWTPNNSTNNQWTISAV</sequence>
<feature type="signal peptide" evidence="7">
    <location>
        <begin position="1"/>
        <end position="25"/>
    </location>
</feature>
<dbReference type="Gene3D" id="3.20.20.80">
    <property type="entry name" value="Glycosidases"/>
    <property type="match status" value="1"/>
</dbReference>
<evidence type="ECO:0000256" key="4">
    <source>
        <dbReference type="ARBA" id="ARBA00022729"/>
    </source>
</evidence>
<dbReference type="PROSITE" id="PS51318">
    <property type="entry name" value="TAT"/>
    <property type="match status" value="1"/>
</dbReference>
<dbReference type="SUPFAM" id="SSF51445">
    <property type="entry name" value="(Trans)glycosidases"/>
    <property type="match status" value="1"/>
</dbReference>
<dbReference type="Gene3D" id="2.60.40.1180">
    <property type="entry name" value="Golgi alpha-mannosidase II"/>
    <property type="match status" value="1"/>
</dbReference>
<dbReference type="Gene3D" id="2.80.10.50">
    <property type="match status" value="1"/>
</dbReference>
<keyword evidence="6" id="KW-0326">Glycosidase</keyword>
<dbReference type="InterPro" id="IPR006311">
    <property type="entry name" value="TAT_signal"/>
</dbReference>
<dbReference type="PANTHER" id="PTHR10030:SF37">
    <property type="entry name" value="ALPHA-L-FUCOSIDASE-RELATED"/>
    <property type="match status" value="1"/>
</dbReference>
<comment type="similarity">
    <text evidence="2">Belongs to the glycosyl hydrolase 29 family.</text>
</comment>
<dbReference type="EMBL" id="BMRE01000042">
    <property type="protein sequence ID" value="GGU67026.1"/>
    <property type="molecule type" value="Genomic_DNA"/>
</dbReference>
<dbReference type="InterPro" id="IPR000933">
    <property type="entry name" value="Glyco_hydro_29"/>
</dbReference>
<dbReference type="Pfam" id="PF01120">
    <property type="entry name" value="Alpha_L_fucos"/>
    <property type="match status" value="1"/>
</dbReference>
<feature type="domain" description="Ricin B lectin" evidence="8">
    <location>
        <begin position="528"/>
        <end position="663"/>
    </location>
</feature>
<comment type="caution">
    <text evidence="9">The sequence shown here is derived from an EMBL/GenBank/DDBJ whole genome shotgun (WGS) entry which is preliminary data.</text>
</comment>
<organism evidence="9 10">
    <name type="scientific">Lentzea flava</name>
    <dbReference type="NCBI Taxonomy" id="103732"/>
    <lineage>
        <taxon>Bacteria</taxon>
        <taxon>Bacillati</taxon>
        <taxon>Actinomycetota</taxon>
        <taxon>Actinomycetes</taxon>
        <taxon>Pseudonocardiales</taxon>
        <taxon>Pseudonocardiaceae</taxon>
        <taxon>Lentzea</taxon>
    </lineage>
</organism>
<dbReference type="InterPro" id="IPR000772">
    <property type="entry name" value="Ricin_B_lectin"/>
</dbReference>
<evidence type="ECO:0000256" key="7">
    <source>
        <dbReference type="SAM" id="SignalP"/>
    </source>
</evidence>
<feature type="chain" id="PRO_5045315086" description="alpha-L-fucosidase" evidence="7">
    <location>
        <begin position="26"/>
        <end position="665"/>
    </location>
</feature>
<dbReference type="Pfam" id="PF14200">
    <property type="entry name" value="RicinB_lectin_2"/>
    <property type="match status" value="2"/>
</dbReference>
<gene>
    <name evidence="9" type="ORF">GCM10010178_68520</name>
</gene>
<protein>
    <recommendedName>
        <fullName evidence="3">alpha-L-fucosidase</fullName>
        <ecNumber evidence="3">3.2.1.51</ecNumber>
    </recommendedName>
</protein>
<keyword evidence="10" id="KW-1185">Reference proteome</keyword>
<dbReference type="SMART" id="SM00812">
    <property type="entry name" value="Alpha_L_fucos"/>
    <property type="match status" value="1"/>
</dbReference>
<evidence type="ECO:0000313" key="10">
    <source>
        <dbReference type="Proteomes" id="UP000649573"/>
    </source>
</evidence>
<dbReference type="InterPro" id="IPR057739">
    <property type="entry name" value="Glyco_hydro_29_N"/>
</dbReference>
<dbReference type="PROSITE" id="PS50231">
    <property type="entry name" value="RICIN_B_LECTIN"/>
    <property type="match status" value="1"/>
</dbReference>
<evidence type="ECO:0000256" key="3">
    <source>
        <dbReference type="ARBA" id="ARBA00012662"/>
    </source>
</evidence>
<name>A0ABQ2V3C0_9PSEU</name>
<keyword evidence="5" id="KW-0378">Hydrolase</keyword>